<dbReference type="EMBL" id="CABPRJ010002367">
    <property type="protein sequence ID" value="VVC43166.1"/>
    <property type="molecule type" value="Genomic_DNA"/>
</dbReference>
<dbReference type="Proteomes" id="UP000325440">
    <property type="component" value="Unassembled WGS sequence"/>
</dbReference>
<proteinExistence type="predicted"/>
<keyword evidence="2" id="KW-1185">Reference proteome</keyword>
<accession>A0A5E4NP20</accession>
<evidence type="ECO:0000313" key="1">
    <source>
        <dbReference type="EMBL" id="VVC43166.1"/>
    </source>
</evidence>
<sequence length="126" mass="14039">MDADDSENRYMGTEKHVYNPIKLISVFDPTADRTNCNGCLRLSENPYIIAGNYRVVLGRTSVRKAADQSSTSGECAVESVVQTGVPSSIYGKSKSKSQIYSSNKLQEIWLEFGLRNSNCEPNHRDK</sequence>
<reference evidence="1 2" key="1">
    <citation type="submission" date="2019-08" db="EMBL/GenBank/DDBJ databases">
        <authorList>
            <person name="Alioto T."/>
            <person name="Alioto T."/>
            <person name="Gomez Garrido J."/>
        </authorList>
    </citation>
    <scope>NUCLEOTIDE SEQUENCE [LARGE SCALE GENOMIC DNA]</scope>
</reference>
<protein>
    <submittedName>
        <fullName evidence="1">Uncharacterized protein</fullName>
    </submittedName>
</protein>
<gene>
    <name evidence="1" type="ORF">CINCED_3A003400</name>
</gene>
<organism evidence="1 2">
    <name type="scientific">Cinara cedri</name>
    <dbReference type="NCBI Taxonomy" id="506608"/>
    <lineage>
        <taxon>Eukaryota</taxon>
        <taxon>Metazoa</taxon>
        <taxon>Ecdysozoa</taxon>
        <taxon>Arthropoda</taxon>
        <taxon>Hexapoda</taxon>
        <taxon>Insecta</taxon>
        <taxon>Pterygota</taxon>
        <taxon>Neoptera</taxon>
        <taxon>Paraneoptera</taxon>
        <taxon>Hemiptera</taxon>
        <taxon>Sternorrhyncha</taxon>
        <taxon>Aphidomorpha</taxon>
        <taxon>Aphidoidea</taxon>
        <taxon>Aphididae</taxon>
        <taxon>Lachninae</taxon>
        <taxon>Cinara</taxon>
    </lineage>
</organism>
<dbReference type="AlphaFoldDB" id="A0A5E4NP20"/>
<name>A0A5E4NP20_9HEMI</name>
<evidence type="ECO:0000313" key="2">
    <source>
        <dbReference type="Proteomes" id="UP000325440"/>
    </source>
</evidence>